<keyword evidence="8" id="KW-1185">Reference proteome</keyword>
<name>A0A4R8Q6D0_9PEZI</name>
<feature type="transmembrane region" description="Helical" evidence="5">
    <location>
        <begin position="92"/>
        <end position="111"/>
    </location>
</feature>
<dbReference type="InterPro" id="IPR050327">
    <property type="entry name" value="Proton-linked_MCT"/>
</dbReference>
<dbReference type="Gene3D" id="3.40.50.720">
    <property type="entry name" value="NAD(P)-binding Rossmann-like Domain"/>
    <property type="match status" value="1"/>
</dbReference>
<gene>
    <name evidence="7" type="primary">apdF-7</name>
    <name evidence="7" type="ORF">C8035_v009261</name>
</gene>
<dbReference type="InterPro" id="IPR002347">
    <property type="entry name" value="SDR_fam"/>
</dbReference>
<dbReference type="InterPro" id="IPR020904">
    <property type="entry name" value="Sc_DH/Rdtase_CS"/>
</dbReference>
<feature type="transmembrane region" description="Helical" evidence="5">
    <location>
        <begin position="295"/>
        <end position="315"/>
    </location>
</feature>
<evidence type="ECO:0000256" key="4">
    <source>
        <dbReference type="SAM" id="MobiDB-lite"/>
    </source>
</evidence>
<feature type="transmembrane region" description="Helical" evidence="5">
    <location>
        <begin position="348"/>
        <end position="374"/>
    </location>
</feature>
<dbReference type="EMBL" id="QAPG01000058">
    <property type="protein sequence ID" value="TDZ33818.1"/>
    <property type="molecule type" value="Genomic_DNA"/>
</dbReference>
<evidence type="ECO:0000259" key="6">
    <source>
        <dbReference type="PROSITE" id="PS50850"/>
    </source>
</evidence>
<feature type="transmembrane region" description="Helical" evidence="5">
    <location>
        <begin position="412"/>
        <end position="432"/>
    </location>
</feature>
<organism evidence="7 8">
    <name type="scientific">Colletotrichum spinosum</name>
    <dbReference type="NCBI Taxonomy" id="1347390"/>
    <lineage>
        <taxon>Eukaryota</taxon>
        <taxon>Fungi</taxon>
        <taxon>Dikarya</taxon>
        <taxon>Ascomycota</taxon>
        <taxon>Pezizomycotina</taxon>
        <taxon>Sordariomycetes</taxon>
        <taxon>Hypocreomycetidae</taxon>
        <taxon>Glomerellales</taxon>
        <taxon>Glomerellaceae</taxon>
        <taxon>Colletotrichum</taxon>
        <taxon>Colletotrichum orbiculare species complex</taxon>
    </lineage>
</organism>
<accession>A0A4R8Q6D0</accession>
<keyword evidence="5" id="KW-0812">Transmembrane</keyword>
<feature type="region of interest" description="Disordered" evidence="4">
    <location>
        <begin position="1"/>
        <end position="33"/>
    </location>
</feature>
<feature type="transmembrane region" description="Helical" evidence="5">
    <location>
        <begin position="386"/>
        <end position="406"/>
    </location>
</feature>
<evidence type="ECO:0000256" key="1">
    <source>
        <dbReference type="ARBA" id="ARBA00004141"/>
    </source>
</evidence>
<comment type="caution">
    <text evidence="7">The sequence shown here is derived from an EMBL/GenBank/DDBJ whole genome shotgun (WGS) entry which is preliminary data.</text>
</comment>
<keyword evidence="5" id="KW-0472">Membrane</keyword>
<evidence type="ECO:0000256" key="3">
    <source>
        <dbReference type="ARBA" id="ARBA00022857"/>
    </source>
</evidence>
<dbReference type="InterPro" id="IPR036291">
    <property type="entry name" value="NAD(P)-bd_dom_sf"/>
</dbReference>
<dbReference type="AlphaFoldDB" id="A0A4R8Q6D0"/>
<sequence length="626" mass="66897">MFVQPPADGTASSPTQQQVTVTSKSNGKDTTEQNVVCEKNESTDNAPDGGRLAWLQVAGGFALFFNSWGIVSSYGVFQTYYQEALTDTSIDAIAWIGSIQSFLLLVIGLLIGPLYDAGYFRSLTLTGVFLIFLGFTMASISTRYWQVLLSQAFCVGLGAGCAYIPAMALIPQYFSRRRALATGIVATGSSIGGVVYPIIFQSLLTRVGYPWATRSLAFISLGTNAFAVAVLRPKQKTAKGRRVLLDLSAYRQPSFVLFSAANFFNYLAYMMPIYYLQPYALSRGMPDDGRSGLAYYLVAVINAGSVLGRILPAWLAGRFGPINALLGVGVVVTAVTMCWTAVGDAAGSVAFALFYGVASGGLASLPPTVVSVLVPDLSVHGTWLGMLSATNAVSSLSGPPIAGAMIESTGSYLGVQLLAGFGMLGLTAFVLATRIQVAREGQWTPRIATFRNPGKTPKLVQQVEAAGGQWLKLDIDDLASGDLVSYLERNGTHVDVLANNAGWSIHGPAEGFTEEETRSQMDTVFFGPCRLTRAVAPFMRKRRSGVIVDISSEAGLEERESTGIYAATKAAMDGLSEVLAKELSPLGVRVLIVQLGTFDTNTGPTARFSSNLIPADYEESLVERMW</sequence>
<dbReference type="PANTHER" id="PTHR11360:SF234">
    <property type="entry name" value="MFS-TYPE TRANSPORTER DBAD-RELATED"/>
    <property type="match status" value="1"/>
</dbReference>
<keyword evidence="5" id="KW-1133">Transmembrane helix</keyword>
<feature type="transmembrane region" description="Helical" evidence="5">
    <location>
        <begin position="123"/>
        <end position="142"/>
    </location>
</feature>
<dbReference type="InterPro" id="IPR020846">
    <property type="entry name" value="MFS_dom"/>
</dbReference>
<dbReference type="PROSITE" id="PS50850">
    <property type="entry name" value="MFS"/>
    <property type="match status" value="1"/>
</dbReference>
<dbReference type="SUPFAM" id="SSF103473">
    <property type="entry name" value="MFS general substrate transporter"/>
    <property type="match status" value="1"/>
</dbReference>
<keyword evidence="3" id="KW-0521">NADP</keyword>
<feature type="compositionally biased region" description="Polar residues" evidence="4">
    <location>
        <begin position="10"/>
        <end position="25"/>
    </location>
</feature>
<dbReference type="PRINTS" id="PR00080">
    <property type="entry name" value="SDRFAMILY"/>
</dbReference>
<evidence type="ECO:0000313" key="8">
    <source>
        <dbReference type="Proteomes" id="UP000295083"/>
    </source>
</evidence>
<protein>
    <submittedName>
        <fullName evidence="7">Aspyridones efflux protein apdF</fullName>
    </submittedName>
</protein>
<proteinExistence type="inferred from homology"/>
<dbReference type="GO" id="GO:0016020">
    <property type="term" value="C:membrane"/>
    <property type="evidence" value="ECO:0007669"/>
    <property type="project" value="UniProtKB-SubCell"/>
</dbReference>
<evidence type="ECO:0000256" key="5">
    <source>
        <dbReference type="SAM" id="Phobius"/>
    </source>
</evidence>
<dbReference type="InterPro" id="IPR011701">
    <property type="entry name" value="MFS"/>
</dbReference>
<comment type="similarity">
    <text evidence="2">Belongs to the major facilitator superfamily. Monocarboxylate porter (TC 2.A.1.13) family.</text>
</comment>
<feature type="transmembrane region" description="Helical" evidence="5">
    <location>
        <begin position="254"/>
        <end position="275"/>
    </location>
</feature>
<dbReference type="GO" id="GO:0022857">
    <property type="term" value="F:transmembrane transporter activity"/>
    <property type="evidence" value="ECO:0007669"/>
    <property type="project" value="InterPro"/>
</dbReference>
<dbReference type="PANTHER" id="PTHR11360">
    <property type="entry name" value="MONOCARBOXYLATE TRANSPORTER"/>
    <property type="match status" value="1"/>
</dbReference>
<dbReference type="InterPro" id="IPR036259">
    <property type="entry name" value="MFS_trans_sf"/>
</dbReference>
<dbReference type="Pfam" id="PF07690">
    <property type="entry name" value="MFS_1"/>
    <property type="match status" value="1"/>
</dbReference>
<comment type="subcellular location">
    <subcellularLocation>
        <location evidence="1">Membrane</location>
        <topology evidence="1">Multi-pass membrane protein</topology>
    </subcellularLocation>
</comment>
<dbReference type="CDD" id="cd17352">
    <property type="entry name" value="MFS_MCT_SLC16"/>
    <property type="match status" value="1"/>
</dbReference>
<dbReference type="Pfam" id="PF00106">
    <property type="entry name" value="adh_short"/>
    <property type="match status" value="1"/>
</dbReference>
<evidence type="ECO:0000313" key="7">
    <source>
        <dbReference type="EMBL" id="TDZ33818.1"/>
    </source>
</evidence>
<feature type="transmembrane region" description="Helical" evidence="5">
    <location>
        <begin position="148"/>
        <end position="170"/>
    </location>
</feature>
<feature type="transmembrane region" description="Helical" evidence="5">
    <location>
        <begin position="322"/>
        <end position="342"/>
    </location>
</feature>
<dbReference type="PROSITE" id="PS00061">
    <property type="entry name" value="ADH_SHORT"/>
    <property type="match status" value="1"/>
</dbReference>
<dbReference type="SUPFAM" id="SSF51735">
    <property type="entry name" value="NAD(P)-binding Rossmann-fold domains"/>
    <property type="match status" value="1"/>
</dbReference>
<dbReference type="PRINTS" id="PR00081">
    <property type="entry name" value="GDHRDH"/>
</dbReference>
<feature type="transmembrane region" description="Helical" evidence="5">
    <location>
        <begin position="211"/>
        <end position="233"/>
    </location>
</feature>
<evidence type="ECO:0000256" key="2">
    <source>
        <dbReference type="ARBA" id="ARBA00006727"/>
    </source>
</evidence>
<feature type="transmembrane region" description="Helical" evidence="5">
    <location>
        <begin position="52"/>
        <end position="72"/>
    </location>
</feature>
<feature type="domain" description="Major facilitator superfamily (MFS) profile" evidence="6">
    <location>
        <begin position="52"/>
        <end position="440"/>
    </location>
</feature>
<dbReference type="Proteomes" id="UP000295083">
    <property type="component" value="Unassembled WGS sequence"/>
</dbReference>
<dbReference type="Gene3D" id="1.20.1250.20">
    <property type="entry name" value="MFS general substrate transporter like domains"/>
    <property type="match status" value="1"/>
</dbReference>
<feature type="transmembrane region" description="Helical" evidence="5">
    <location>
        <begin position="179"/>
        <end position="199"/>
    </location>
</feature>
<reference evidence="7 8" key="1">
    <citation type="submission" date="2018-11" db="EMBL/GenBank/DDBJ databases">
        <title>Genome sequence and assembly of Colletotrichum spinosum.</title>
        <authorList>
            <person name="Gan P."/>
            <person name="Shirasu K."/>
        </authorList>
    </citation>
    <scope>NUCLEOTIDE SEQUENCE [LARGE SCALE GENOMIC DNA]</scope>
    <source>
        <strain evidence="7 8">CBS 515.97</strain>
    </source>
</reference>